<proteinExistence type="predicted"/>
<evidence type="ECO:0000256" key="1">
    <source>
        <dbReference type="SAM" id="MobiDB-lite"/>
    </source>
</evidence>
<dbReference type="RefSeq" id="WP_248824915.1">
    <property type="nucleotide sequence ID" value="NZ_JALKFT010000011.1"/>
</dbReference>
<comment type="caution">
    <text evidence="3">The sequence shown here is derived from an EMBL/GenBank/DDBJ whole genome shotgun (WGS) entry which is preliminary data.</text>
</comment>
<evidence type="ECO:0000256" key="2">
    <source>
        <dbReference type="SAM" id="SignalP"/>
    </source>
</evidence>
<protein>
    <submittedName>
        <fullName evidence="3">Uncharacterized protein</fullName>
    </submittedName>
</protein>
<sequence length="104" mass="10176">MRSAKLLGLCVIVGVGLAGAPAAVADTSTAGSPSISLSSDGKVLTAALASTRFQQDAALDAWTPAEFETAVAIEGATTPADAGAPTPPEVTTPAAGRPGDLVTW</sequence>
<dbReference type="EMBL" id="JALKFT010000011">
    <property type="protein sequence ID" value="MCK9876686.1"/>
    <property type="molecule type" value="Genomic_DNA"/>
</dbReference>
<name>A0ABT0JYS9_9ACTN</name>
<feature type="region of interest" description="Disordered" evidence="1">
    <location>
        <begin position="77"/>
        <end position="104"/>
    </location>
</feature>
<gene>
    <name evidence="3" type="ORF">MXD59_13015</name>
</gene>
<accession>A0ABT0JYS9</accession>
<keyword evidence="4" id="KW-1185">Reference proteome</keyword>
<keyword evidence="2" id="KW-0732">Signal</keyword>
<feature type="chain" id="PRO_5045248155" evidence="2">
    <location>
        <begin position="26"/>
        <end position="104"/>
    </location>
</feature>
<feature type="signal peptide" evidence="2">
    <location>
        <begin position="1"/>
        <end position="25"/>
    </location>
</feature>
<organism evidence="3 4">
    <name type="scientific">Frankia umida</name>
    <dbReference type="NCBI Taxonomy" id="573489"/>
    <lineage>
        <taxon>Bacteria</taxon>
        <taxon>Bacillati</taxon>
        <taxon>Actinomycetota</taxon>
        <taxon>Actinomycetes</taxon>
        <taxon>Frankiales</taxon>
        <taxon>Frankiaceae</taxon>
        <taxon>Frankia</taxon>
    </lineage>
</organism>
<dbReference type="Proteomes" id="UP001201873">
    <property type="component" value="Unassembled WGS sequence"/>
</dbReference>
<evidence type="ECO:0000313" key="4">
    <source>
        <dbReference type="Proteomes" id="UP001201873"/>
    </source>
</evidence>
<reference evidence="3 4" key="1">
    <citation type="submission" date="2022-04" db="EMBL/GenBank/DDBJ databases">
        <title>Genome diversity in the genus Frankia.</title>
        <authorList>
            <person name="Carlos-Shanley C."/>
            <person name="Hahn D."/>
        </authorList>
    </citation>
    <scope>NUCLEOTIDE SEQUENCE [LARGE SCALE GENOMIC DNA]</scope>
    <source>
        <strain evidence="3 4">Ag45/Mut15</strain>
    </source>
</reference>
<evidence type="ECO:0000313" key="3">
    <source>
        <dbReference type="EMBL" id="MCK9876686.1"/>
    </source>
</evidence>